<proteinExistence type="predicted"/>
<sequence>MKNGKFTSTIIRMQYVPRWSEYAPRFEDNAASHSFRCAALSIFIAAIEEHVGGNPIDKLKLLGRCLWGDLKNTGTGSIKYVTKKETLVMNHIRRFEQELSREIVSYLSKSLQPAAADFIVDAQDDTHVGRLVEAIDTFDAMLFCHREAKYGSNPFFLGKYEELRQLLSGSNLQSIEWLLREYDKGEGVAAFLGYIVDLDTVKRWNGSYNLVPDNDATHSFRVASLALFNGLLERERFGHADFDLYELVAKAVLHDLPEVLSGDVVTNFKHNNEEIKLAFAQYEKETAATIVNLLPAVFHRKMTRYIVDSKSDDYAGEMVDIADKLDALIKAGLEMRNNPHYAETYYQQLVKIQHRYENPCVIFFLAYILHDLTYSNLIGQQ</sequence>
<dbReference type="SUPFAM" id="SSF109604">
    <property type="entry name" value="HD-domain/PDEase-like"/>
    <property type="match status" value="2"/>
</dbReference>
<organism evidence="1 2">
    <name type="scientific">Paenibacillus harenae</name>
    <dbReference type="NCBI Taxonomy" id="306543"/>
    <lineage>
        <taxon>Bacteria</taxon>
        <taxon>Bacillati</taxon>
        <taxon>Bacillota</taxon>
        <taxon>Bacilli</taxon>
        <taxon>Bacillales</taxon>
        <taxon>Paenibacillaceae</taxon>
        <taxon>Paenibacillus</taxon>
    </lineage>
</organism>
<dbReference type="EMBL" id="JAUSSU010000007">
    <property type="protein sequence ID" value="MDQ0114287.1"/>
    <property type="molecule type" value="Genomic_DNA"/>
</dbReference>
<keyword evidence="2" id="KW-1185">Reference proteome</keyword>
<name>A0ABT9U3R1_PAEHA</name>
<evidence type="ECO:0000313" key="1">
    <source>
        <dbReference type="EMBL" id="MDQ0114287.1"/>
    </source>
</evidence>
<reference evidence="1 2" key="1">
    <citation type="submission" date="2023-07" db="EMBL/GenBank/DDBJ databases">
        <title>Sorghum-associated microbial communities from plants grown in Nebraska, USA.</title>
        <authorList>
            <person name="Schachtman D."/>
        </authorList>
    </citation>
    <scope>NUCLEOTIDE SEQUENCE [LARGE SCALE GENOMIC DNA]</scope>
    <source>
        <strain evidence="1 2">CC482</strain>
    </source>
</reference>
<dbReference type="GO" id="GO:0016787">
    <property type="term" value="F:hydrolase activity"/>
    <property type="evidence" value="ECO:0007669"/>
    <property type="project" value="UniProtKB-KW"/>
</dbReference>
<keyword evidence="1" id="KW-0378">Hydrolase</keyword>
<comment type="caution">
    <text evidence="1">The sequence shown here is derived from an EMBL/GenBank/DDBJ whole genome shotgun (WGS) entry which is preliminary data.</text>
</comment>
<dbReference type="Gene3D" id="1.10.3210.10">
    <property type="entry name" value="Hypothetical protein af1432"/>
    <property type="match status" value="2"/>
</dbReference>
<protein>
    <submittedName>
        <fullName evidence="1">Hydrolase of HD superfamily</fullName>
    </submittedName>
</protein>
<dbReference type="RefSeq" id="WP_307205605.1">
    <property type="nucleotide sequence ID" value="NZ_JAUSSU010000007.1"/>
</dbReference>
<dbReference type="Pfam" id="PF12917">
    <property type="entry name" value="YfbR-like"/>
    <property type="match status" value="2"/>
</dbReference>
<evidence type="ECO:0000313" key="2">
    <source>
        <dbReference type="Proteomes" id="UP001229346"/>
    </source>
</evidence>
<accession>A0ABT9U3R1</accession>
<gene>
    <name evidence="1" type="ORF">J2T15_003742</name>
</gene>
<dbReference type="Proteomes" id="UP001229346">
    <property type="component" value="Unassembled WGS sequence"/>
</dbReference>